<comment type="caution">
    <text evidence="2">The sequence shown here is derived from an EMBL/GenBank/DDBJ whole genome shotgun (WGS) entry which is preliminary data.</text>
</comment>
<proteinExistence type="predicted"/>
<reference evidence="2 3" key="1">
    <citation type="journal article" date="2014" name="Genome Announc.">
        <title>Draft Genome Sequences of Marine Flavobacterium Algibacter lectus Strains SS8 and NR4.</title>
        <authorList>
            <person name="Takatani N."/>
            <person name="Nakanishi M."/>
            <person name="Meirelles P."/>
            <person name="Mino S."/>
            <person name="Suda W."/>
            <person name="Oshima K."/>
            <person name="Hattori M."/>
            <person name="Ohkuma M."/>
            <person name="Hosokawa M."/>
            <person name="Miyashita K."/>
            <person name="Thompson F.L."/>
            <person name="Niwa A."/>
            <person name="Sawabe T."/>
            <person name="Sawabe T."/>
        </authorList>
    </citation>
    <scope>NUCLEOTIDE SEQUENCE [LARGE SCALE GENOMIC DNA]</scope>
    <source>
        <strain evidence="3">JCM19274</strain>
    </source>
</reference>
<protein>
    <recommendedName>
        <fullName evidence="1">3-keto-alpha-glucoside-1,2-lyase/3-keto-2-hydroxy-glucal hydratase domain-containing protein</fullName>
    </recommendedName>
</protein>
<evidence type="ECO:0000313" key="3">
    <source>
        <dbReference type="Proteomes" id="UP000029643"/>
    </source>
</evidence>
<dbReference type="AlphaFoldDB" id="A0A090X2E9"/>
<evidence type="ECO:0000259" key="1">
    <source>
        <dbReference type="Pfam" id="PF06439"/>
    </source>
</evidence>
<dbReference type="GO" id="GO:0016787">
    <property type="term" value="F:hydrolase activity"/>
    <property type="evidence" value="ECO:0007669"/>
    <property type="project" value="InterPro"/>
</dbReference>
<dbReference type="Pfam" id="PF06439">
    <property type="entry name" value="3keto-disac_hyd"/>
    <property type="match status" value="1"/>
</dbReference>
<organism evidence="2 3">
    <name type="scientific">Algibacter lectus</name>
    <dbReference type="NCBI Taxonomy" id="221126"/>
    <lineage>
        <taxon>Bacteria</taxon>
        <taxon>Pseudomonadati</taxon>
        <taxon>Bacteroidota</taxon>
        <taxon>Flavobacteriia</taxon>
        <taxon>Flavobacteriales</taxon>
        <taxon>Flavobacteriaceae</taxon>
        <taxon>Algibacter</taxon>
    </lineage>
</organism>
<sequence>MVCIGDKAYHIVNGKIALVVEKSVTYNEKDIAKPLTKGKIQLQSEGAEVYYKDVKIRSISELPSEFANQLK</sequence>
<gene>
    <name evidence="2" type="ORF">JCM19274_217</name>
</gene>
<dbReference type="EMBL" id="BBNU01000032">
    <property type="protein sequence ID" value="GAL82539.1"/>
    <property type="molecule type" value="Genomic_DNA"/>
</dbReference>
<accession>A0A090X2E9</accession>
<name>A0A090X2E9_9FLAO</name>
<evidence type="ECO:0000313" key="2">
    <source>
        <dbReference type="EMBL" id="GAL82539.1"/>
    </source>
</evidence>
<dbReference type="Gene3D" id="2.60.120.560">
    <property type="entry name" value="Exo-inulinase, domain 1"/>
    <property type="match status" value="1"/>
</dbReference>
<dbReference type="InterPro" id="IPR010496">
    <property type="entry name" value="AL/BT2_dom"/>
</dbReference>
<dbReference type="Proteomes" id="UP000029643">
    <property type="component" value="Unassembled WGS sequence"/>
</dbReference>
<feature type="domain" description="3-keto-alpha-glucoside-1,2-lyase/3-keto-2-hydroxy-glucal hydratase" evidence="1">
    <location>
        <begin position="2"/>
        <end position="57"/>
    </location>
</feature>